<dbReference type="InterPro" id="IPR011611">
    <property type="entry name" value="PfkB_dom"/>
</dbReference>
<evidence type="ECO:0000256" key="1">
    <source>
        <dbReference type="ARBA" id="ARBA00022679"/>
    </source>
</evidence>
<keyword evidence="5" id="KW-1185">Reference proteome</keyword>
<dbReference type="InterPro" id="IPR014710">
    <property type="entry name" value="RmlC-like_jellyroll"/>
</dbReference>
<evidence type="ECO:0000313" key="4">
    <source>
        <dbReference type="EMBL" id="MDL9978731.1"/>
    </source>
</evidence>
<evidence type="ECO:0000313" key="5">
    <source>
        <dbReference type="Proteomes" id="UP001235064"/>
    </source>
</evidence>
<dbReference type="Gene3D" id="3.40.1190.20">
    <property type="match status" value="1"/>
</dbReference>
<feature type="domain" description="Carbohydrate kinase PfkB" evidence="3">
    <location>
        <begin position="1"/>
        <end position="321"/>
    </location>
</feature>
<reference evidence="4 5" key="1">
    <citation type="submission" date="2023-06" db="EMBL/GenBank/DDBJ databases">
        <title>Microbacterium sp. nov., isolated from a waste landfill.</title>
        <authorList>
            <person name="Wen W."/>
        </authorList>
    </citation>
    <scope>NUCLEOTIDE SEQUENCE [LARGE SCALE GENOMIC DNA]</scope>
    <source>
        <strain evidence="4 5">ASV49</strain>
    </source>
</reference>
<dbReference type="InterPro" id="IPR029056">
    <property type="entry name" value="Ribokinase-like"/>
</dbReference>
<dbReference type="EMBL" id="JASXSZ010000001">
    <property type="protein sequence ID" value="MDL9978731.1"/>
    <property type="molecule type" value="Genomic_DNA"/>
</dbReference>
<gene>
    <name evidence="4" type="ORF">QSV35_05275</name>
</gene>
<organism evidence="4 5">
    <name type="scientific">Microbacterium candidum</name>
    <dbReference type="NCBI Taxonomy" id="3041922"/>
    <lineage>
        <taxon>Bacteria</taxon>
        <taxon>Bacillati</taxon>
        <taxon>Actinomycetota</taxon>
        <taxon>Actinomycetes</taxon>
        <taxon>Micrococcales</taxon>
        <taxon>Microbacteriaceae</taxon>
        <taxon>Microbacterium</taxon>
    </lineage>
</organism>
<dbReference type="PANTHER" id="PTHR10584">
    <property type="entry name" value="SUGAR KINASE"/>
    <property type="match status" value="1"/>
</dbReference>
<keyword evidence="1" id="KW-0808">Transferase</keyword>
<accession>A0ABT7MWA1</accession>
<evidence type="ECO:0000256" key="2">
    <source>
        <dbReference type="ARBA" id="ARBA00022777"/>
    </source>
</evidence>
<dbReference type="InterPro" id="IPR011051">
    <property type="entry name" value="RmlC_Cupin_sf"/>
</dbReference>
<dbReference type="CDD" id="cd07010">
    <property type="entry name" value="cupin_PMI_type_I_N_bac"/>
    <property type="match status" value="1"/>
</dbReference>
<dbReference type="PANTHER" id="PTHR10584:SF166">
    <property type="entry name" value="RIBOKINASE"/>
    <property type="match status" value="1"/>
</dbReference>
<dbReference type="GO" id="GO:0016301">
    <property type="term" value="F:kinase activity"/>
    <property type="evidence" value="ECO:0007669"/>
    <property type="project" value="UniProtKB-KW"/>
</dbReference>
<dbReference type="SUPFAM" id="SSF53613">
    <property type="entry name" value="Ribokinase-like"/>
    <property type="match status" value="1"/>
</dbReference>
<dbReference type="Proteomes" id="UP001235064">
    <property type="component" value="Unassembled WGS sequence"/>
</dbReference>
<sequence>MRKVAIAGHICVDLSPGLGGPAVVEPGGLVDVGPLSIGMGGCVANTAQAMTRLGHPVVVYATVGDDDLGSVVRRELADSDLIDAHLRVVPLATSYSLVIEQPGVDRVFWHHLGANAAVSGSEIVLDNLDLLHVGYPSLLPPLIADGGTALSALLGTAKAAAVTTSVDLAVVDRASDAGAVDWRALLRSVAPGIDILTPSLDDLTSAYGLPRANDLDLAEQLADELISWGVGVVAISCGSLGVALRTSGAERLRDAGRALAPLADQWADAALRGPITPMASLRTTNGAGDASTAGLLYAVSMGAGPAAALQAAASSSAAHISAIPAAETVFDADAHRPWVLETNRPPARFYRGGAKIAAFRGLPDAPEYTPEDWVGSTVAVRGQEEHGRAILVNGRSVDEAVRSAPREWLGHAHVERFGADPKLLVKLLDAGQRLPAHVHPDAEFAQRAVDAAHGKAEAWHILEGGSVHLGFTEDVDRERLGELVASQDTSTLLGMMHAVDVAAGDRVFVPPRLAHAIGEGILLVEVQEPEDLSILLEWQGFAIDGERDGHLGVGFDRALDAVDRSALAATELELLVRRAGDAATGLPSGADAYFRLEAQDVHGKVELGEGFAVLVVTAGAVTLASFGNADLALRSGDTVLVPAGVRRPSLHGAGEVLVARPPK</sequence>
<protein>
    <submittedName>
        <fullName evidence="4">PfkB family carbohydrate kinase</fullName>
    </submittedName>
</protein>
<dbReference type="SUPFAM" id="SSF51182">
    <property type="entry name" value="RmlC-like cupins"/>
    <property type="match status" value="1"/>
</dbReference>
<dbReference type="Pfam" id="PF00294">
    <property type="entry name" value="PfkB"/>
    <property type="match status" value="1"/>
</dbReference>
<keyword evidence="2 4" id="KW-0418">Kinase</keyword>
<dbReference type="RefSeq" id="WP_286287402.1">
    <property type="nucleotide sequence ID" value="NZ_JASXSZ010000001.1"/>
</dbReference>
<name>A0ABT7MWA1_9MICO</name>
<proteinExistence type="predicted"/>
<comment type="caution">
    <text evidence="4">The sequence shown here is derived from an EMBL/GenBank/DDBJ whole genome shotgun (WGS) entry which is preliminary data.</text>
</comment>
<dbReference type="Gene3D" id="2.60.120.10">
    <property type="entry name" value="Jelly Rolls"/>
    <property type="match status" value="2"/>
</dbReference>
<evidence type="ECO:0000259" key="3">
    <source>
        <dbReference type="Pfam" id="PF00294"/>
    </source>
</evidence>